<keyword evidence="1 3" id="KW-0596">Phosphopantetheine</keyword>
<dbReference type="SUPFAM" id="SSF47336">
    <property type="entry name" value="ACP-like"/>
    <property type="match status" value="1"/>
</dbReference>
<comment type="PTM">
    <text evidence="3">4'-phosphopantetheine is transferred from CoA to a specific serine of apo-ACP by AcpS. This modification is essential for activity because fatty acids are bound in thioester linkage to the sulfhydryl of the prosthetic group.</text>
</comment>
<name>A0A398CMI8_9BACL</name>
<dbReference type="GO" id="GO:0005737">
    <property type="term" value="C:cytoplasm"/>
    <property type="evidence" value="ECO:0007669"/>
    <property type="project" value="UniProtKB-SubCell"/>
</dbReference>
<keyword evidence="3" id="KW-0275">Fatty acid biosynthesis</keyword>
<protein>
    <recommendedName>
        <fullName evidence="3">Acyl carrier protein</fullName>
        <shortName evidence="3">ACP</shortName>
    </recommendedName>
</protein>
<sequence>MTREAVLNQLTTIIHQYLEVEIPETVTEESRLFDDLSIDSIMVLQLIVYIEEEFNVTVPEEDLDPSVFFTLGSLVTFIQQLQAGSGRSTN</sequence>
<evidence type="ECO:0000256" key="3">
    <source>
        <dbReference type="HAMAP-Rule" id="MF_01217"/>
    </source>
</evidence>
<dbReference type="EMBL" id="QXJM01000048">
    <property type="protein sequence ID" value="RIE00821.1"/>
    <property type="molecule type" value="Genomic_DNA"/>
</dbReference>
<dbReference type="OrthoDB" id="6370703at2"/>
<proteinExistence type="inferred from homology"/>
<keyword evidence="3" id="KW-0443">Lipid metabolism</keyword>
<dbReference type="Proteomes" id="UP000266340">
    <property type="component" value="Unassembled WGS sequence"/>
</dbReference>
<dbReference type="Gene3D" id="1.10.1200.10">
    <property type="entry name" value="ACP-like"/>
    <property type="match status" value="1"/>
</dbReference>
<evidence type="ECO:0000256" key="1">
    <source>
        <dbReference type="ARBA" id="ARBA00022450"/>
    </source>
</evidence>
<evidence type="ECO:0000313" key="6">
    <source>
        <dbReference type="Proteomes" id="UP000266340"/>
    </source>
</evidence>
<keyword evidence="6" id="KW-1185">Reference proteome</keyword>
<evidence type="ECO:0000259" key="4">
    <source>
        <dbReference type="PROSITE" id="PS50075"/>
    </source>
</evidence>
<evidence type="ECO:0000256" key="2">
    <source>
        <dbReference type="ARBA" id="ARBA00022553"/>
    </source>
</evidence>
<comment type="pathway">
    <text evidence="3">Lipid metabolism; fatty acid biosynthesis.</text>
</comment>
<dbReference type="InterPro" id="IPR003231">
    <property type="entry name" value="ACP"/>
</dbReference>
<keyword evidence="3" id="KW-0444">Lipid biosynthesis</keyword>
<organism evidence="5 6">
    <name type="scientific">Cohnella faecalis</name>
    <dbReference type="NCBI Taxonomy" id="2315694"/>
    <lineage>
        <taxon>Bacteria</taxon>
        <taxon>Bacillati</taxon>
        <taxon>Bacillota</taxon>
        <taxon>Bacilli</taxon>
        <taxon>Bacillales</taxon>
        <taxon>Paenibacillaceae</taxon>
        <taxon>Cohnella</taxon>
    </lineage>
</organism>
<keyword evidence="3" id="KW-0963">Cytoplasm</keyword>
<dbReference type="HAMAP" id="MF_01217">
    <property type="entry name" value="Acyl_carrier"/>
    <property type="match status" value="1"/>
</dbReference>
<dbReference type="PROSITE" id="PS50075">
    <property type="entry name" value="CARRIER"/>
    <property type="match status" value="1"/>
</dbReference>
<dbReference type="InterPro" id="IPR036736">
    <property type="entry name" value="ACP-like_sf"/>
</dbReference>
<comment type="subcellular location">
    <subcellularLocation>
        <location evidence="3">Cytoplasm</location>
    </subcellularLocation>
</comment>
<keyword evidence="2 3" id="KW-0597">Phosphoprotein</keyword>
<dbReference type="RefSeq" id="WP_119152215.1">
    <property type="nucleotide sequence ID" value="NZ_JBHSOV010000011.1"/>
</dbReference>
<comment type="similarity">
    <text evidence="3">Belongs to the acyl carrier protein (ACP) family.</text>
</comment>
<dbReference type="AlphaFoldDB" id="A0A398CMI8"/>
<feature type="modified residue" description="O-(pantetheine 4'-phosphoryl)serine" evidence="3">
    <location>
        <position position="40"/>
    </location>
</feature>
<comment type="caution">
    <text evidence="5">The sequence shown here is derived from an EMBL/GenBank/DDBJ whole genome shotgun (WGS) entry which is preliminary data.</text>
</comment>
<evidence type="ECO:0000313" key="5">
    <source>
        <dbReference type="EMBL" id="RIE00821.1"/>
    </source>
</evidence>
<accession>A0A398CMI8</accession>
<dbReference type="UniPathway" id="UPA00094"/>
<reference evidence="5 6" key="1">
    <citation type="submission" date="2018-09" db="EMBL/GenBank/DDBJ databases">
        <title>Cohnella cavernae sp. nov., isolated from a karst cave.</title>
        <authorList>
            <person name="Zhu H."/>
        </authorList>
    </citation>
    <scope>NUCLEOTIDE SEQUENCE [LARGE SCALE GENOMIC DNA]</scope>
    <source>
        <strain evidence="5 6">K2E09-144</strain>
    </source>
</reference>
<dbReference type="InterPro" id="IPR009081">
    <property type="entry name" value="PP-bd_ACP"/>
</dbReference>
<gene>
    <name evidence="3" type="primary">acpP</name>
    <name evidence="5" type="ORF">D3H35_26940</name>
</gene>
<feature type="domain" description="Carrier" evidence="4">
    <location>
        <begin position="4"/>
        <end position="82"/>
    </location>
</feature>
<dbReference type="GO" id="GO:0000036">
    <property type="term" value="F:acyl carrier activity"/>
    <property type="evidence" value="ECO:0007669"/>
    <property type="project" value="UniProtKB-UniRule"/>
</dbReference>
<comment type="function">
    <text evidence="3">Carrier of the growing fatty acid chain in fatty acid biosynthesis.</text>
</comment>
<dbReference type="Pfam" id="PF00550">
    <property type="entry name" value="PP-binding"/>
    <property type="match status" value="1"/>
</dbReference>
<keyword evidence="3" id="KW-0276">Fatty acid metabolism</keyword>